<dbReference type="Proteomes" id="UP000625711">
    <property type="component" value="Unassembled WGS sequence"/>
</dbReference>
<evidence type="ECO:0000313" key="2">
    <source>
        <dbReference type="Proteomes" id="UP000625711"/>
    </source>
</evidence>
<name>A0A834HRH7_RHYFE</name>
<protein>
    <submittedName>
        <fullName evidence="1">Uncharacterized protein</fullName>
    </submittedName>
</protein>
<accession>A0A834HRH7</accession>
<reference evidence="1" key="1">
    <citation type="submission" date="2020-08" db="EMBL/GenBank/DDBJ databases">
        <title>Genome sequencing and assembly of the red palm weevil Rhynchophorus ferrugineus.</title>
        <authorList>
            <person name="Dias G.B."/>
            <person name="Bergman C.M."/>
            <person name="Manee M."/>
        </authorList>
    </citation>
    <scope>NUCLEOTIDE SEQUENCE</scope>
    <source>
        <strain evidence="1">AA-2017</strain>
        <tissue evidence="1">Whole larva</tissue>
    </source>
</reference>
<dbReference type="AlphaFoldDB" id="A0A834HRH7"/>
<keyword evidence="2" id="KW-1185">Reference proteome</keyword>
<dbReference type="EMBL" id="JAACXV010014518">
    <property type="protein sequence ID" value="KAF7266679.1"/>
    <property type="molecule type" value="Genomic_DNA"/>
</dbReference>
<gene>
    <name evidence="1" type="ORF">GWI33_020011</name>
</gene>
<sequence>MNCNQLLSELNNEYMEIIKNNPLCSQRFRRHAIEMYLRYYNVELTDVEYDFILYQMDEQYSETCRSEKKLRLINDSPRKCQFKYQGNQETPSLASIYSKIEYYLLKRNAIDEIMREKGKYGDFVLKPLPRAKVRASRKLQQPLEGLNTEDKPTTTNADIEFMDADAGNIDNVLNKTGNSVCIKSYCVDDFYEFDDANDNEDNDLDWTNPLNVDEEELLSHHFKTKCVIEPCYSRSPVRKIQRIKQQIFLT</sequence>
<comment type="caution">
    <text evidence="1">The sequence shown here is derived from an EMBL/GenBank/DDBJ whole genome shotgun (WGS) entry which is preliminary data.</text>
</comment>
<proteinExistence type="predicted"/>
<evidence type="ECO:0000313" key="1">
    <source>
        <dbReference type="EMBL" id="KAF7266679.1"/>
    </source>
</evidence>
<organism evidence="1 2">
    <name type="scientific">Rhynchophorus ferrugineus</name>
    <name type="common">Red palm weevil</name>
    <name type="synonym">Curculio ferrugineus</name>
    <dbReference type="NCBI Taxonomy" id="354439"/>
    <lineage>
        <taxon>Eukaryota</taxon>
        <taxon>Metazoa</taxon>
        <taxon>Ecdysozoa</taxon>
        <taxon>Arthropoda</taxon>
        <taxon>Hexapoda</taxon>
        <taxon>Insecta</taxon>
        <taxon>Pterygota</taxon>
        <taxon>Neoptera</taxon>
        <taxon>Endopterygota</taxon>
        <taxon>Coleoptera</taxon>
        <taxon>Polyphaga</taxon>
        <taxon>Cucujiformia</taxon>
        <taxon>Curculionidae</taxon>
        <taxon>Dryophthorinae</taxon>
        <taxon>Rhynchophorus</taxon>
    </lineage>
</organism>